<gene>
    <name evidence="1" type="ORF">CEPIT_LOCUS9022</name>
</gene>
<keyword evidence="2" id="KW-1185">Reference proteome</keyword>
<accession>A0AAV0CXD9</accession>
<dbReference type="AlphaFoldDB" id="A0AAV0CXD9"/>
<evidence type="ECO:0000313" key="2">
    <source>
        <dbReference type="Proteomes" id="UP001152523"/>
    </source>
</evidence>
<protein>
    <submittedName>
        <fullName evidence="1">Uncharacterized protein</fullName>
    </submittedName>
</protein>
<name>A0AAV0CXD9_9ASTE</name>
<dbReference type="Gene3D" id="1.10.472.50">
    <property type="entry name" value="HD-domain/PDEase-like"/>
    <property type="match status" value="1"/>
</dbReference>
<proteinExistence type="predicted"/>
<comment type="caution">
    <text evidence="1">The sequence shown here is derived from an EMBL/GenBank/DDBJ whole genome shotgun (WGS) entry which is preliminary data.</text>
</comment>
<organism evidence="1 2">
    <name type="scientific">Cuscuta epithymum</name>
    <dbReference type="NCBI Taxonomy" id="186058"/>
    <lineage>
        <taxon>Eukaryota</taxon>
        <taxon>Viridiplantae</taxon>
        <taxon>Streptophyta</taxon>
        <taxon>Embryophyta</taxon>
        <taxon>Tracheophyta</taxon>
        <taxon>Spermatophyta</taxon>
        <taxon>Magnoliopsida</taxon>
        <taxon>eudicotyledons</taxon>
        <taxon>Gunneridae</taxon>
        <taxon>Pentapetalae</taxon>
        <taxon>asterids</taxon>
        <taxon>lamiids</taxon>
        <taxon>Solanales</taxon>
        <taxon>Convolvulaceae</taxon>
        <taxon>Cuscuteae</taxon>
        <taxon>Cuscuta</taxon>
        <taxon>Cuscuta subgen. Cuscuta</taxon>
    </lineage>
</organism>
<reference evidence="1" key="1">
    <citation type="submission" date="2022-07" db="EMBL/GenBank/DDBJ databases">
        <authorList>
            <person name="Macas J."/>
            <person name="Novak P."/>
            <person name="Neumann P."/>
        </authorList>
    </citation>
    <scope>NUCLEOTIDE SEQUENCE</scope>
</reference>
<sequence length="71" mass="8564">MIEKERQIIEDHLNNHAKMLLKTDQSGADYAHYHKVTELAKAIEEKLEFKSQLREYDVLLGYRESLYKRQR</sequence>
<dbReference type="Proteomes" id="UP001152523">
    <property type="component" value="Unassembled WGS sequence"/>
</dbReference>
<dbReference type="EMBL" id="CAMAPF010000048">
    <property type="protein sequence ID" value="CAH9084780.1"/>
    <property type="molecule type" value="Genomic_DNA"/>
</dbReference>
<evidence type="ECO:0000313" key="1">
    <source>
        <dbReference type="EMBL" id="CAH9084780.1"/>
    </source>
</evidence>